<dbReference type="PANTHER" id="PTHR13999">
    <property type="entry name" value="INTERFERON INDUCIBLE TRANSMEMBRANE PROTEIN"/>
    <property type="match status" value="1"/>
</dbReference>
<dbReference type="EMBL" id="JABFDY010000010">
    <property type="protein sequence ID" value="KAF7701862.1"/>
    <property type="molecule type" value="Genomic_DNA"/>
</dbReference>
<feature type="transmembrane region" description="Helical" evidence="6">
    <location>
        <begin position="32"/>
        <end position="55"/>
    </location>
</feature>
<organism evidence="7 8">
    <name type="scientific">Silurus meridionalis</name>
    <name type="common">Southern catfish</name>
    <name type="synonym">Silurus soldatovi meridionalis</name>
    <dbReference type="NCBI Taxonomy" id="175797"/>
    <lineage>
        <taxon>Eukaryota</taxon>
        <taxon>Metazoa</taxon>
        <taxon>Chordata</taxon>
        <taxon>Craniata</taxon>
        <taxon>Vertebrata</taxon>
        <taxon>Euteleostomi</taxon>
        <taxon>Actinopterygii</taxon>
        <taxon>Neopterygii</taxon>
        <taxon>Teleostei</taxon>
        <taxon>Ostariophysi</taxon>
        <taxon>Siluriformes</taxon>
        <taxon>Siluridae</taxon>
        <taxon>Silurus</taxon>
    </lineage>
</organism>
<evidence type="ECO:0000256" key="1">
    <source>
        <dbReference type="ARBA" id="ARBA00004370"/>
    </source>
</evidence>
<feature type="transmembrane region" description="Helical" evidence="6">
    <location>
        <begin position="84"/>
        <end position="108"/>
    </location>
</feature>
<keyword evidence="3 6" id="KW-0812">Transmembrane</keyword>
<proteinExistence type="inferred from homology"/>
<evidence type="ECO:0000256" key="4">
    <source>
        <dbReference type="ARBA" id="ARBA00022989"/>
    </source>
</evidence>
<protein>
    <submittedName>
        <fullName evidence="7">Uncharacterized protein</fullName>
    </submittedName>
</protein>
<dbReference type="InterPro" id="IPR007593">
    <property type="entry name" value="CD225/Dispanin_fam"/>
</dbReference>
<keyword evidence="4 6" id="KW-1133">Transmembrane helix</keyword>
<comment type="subcellular location">
    <subcellularLocation>
        <location evidence="1">Membrane</location>
    </subcellularLocation>
</comment>
<dbReference type="OrthoDB" id="9906841at2759"/>
<evidence type="ECO:0000313" key="8">
    <source>
        <dbReference type="Proteomes" id="UP000606274"/>
    </source>
</evidence>
<sequence>MQSTMVPLNSLPGDGRGTGTVIVGIPEPPPDYVVWSIASIFYGNPCCLGLIAYYFSMKARDRKLLGDIAGAQTYASKAYRFNSIALTFIILAMVLSVVMIIMYVNLIFQMTKPGRY</sequence>
<dbReference type="PANTHER" id="PTHR13999:SF10">
    <property type="entry name" value="INTERFERON-INDUCED TRANSMEMBRANE PROTEIN 5"/>
    <property type="match status" value="1"/>
</dbReference>
<keyword evidence="8" id="KW-1185">Reference proteome</keyword>
<evidence type="ECO:0000256" key="6">
    <source>
        <dbReference type="SAM" id="Phobius"/>
    </source>
</evidence>
<evidence type="ECO:0000256" key="2">
    <source>
        <dbReference type="ARBA" id="ARBA00006843"/>
    </source>
</evidence>
<evidence type="ECO:0000256" key="3">
    <source>
        <dbReference type="ARBA" id="ARBA00022692"/>
    </source>
</evidence>
<comment type="caution">
    <text evidence="7">The sequence shown here is derived from an EMBL/GenBank/DDBJ whole genome shotgun (WGS) entry which is preliminary data.</text>
</comment>
<dbReference type="Proteomes" id="UP000606274">
    <property type="component" value="Unassembled WGS sequence"/>
</dbReference>
<keyword evidence="5 6" id="KW-0472">Membrane</keyword>
<dbReference type="AlphaFoldDB" id="A0A8T0B5H4"/>
<evidence type="ECO:0000313" key="7">
    <source>
        <dbReference type="EMBL" id="KAF7701862.1"/>
    </source>
</evidence>
<dbReference type="GO" id="GO:0005886">
    <property type="term" value="C:plasma membrane"/>
    <property type="evidence" value="ECO:0007669"/>
    <property type="project" value="TreeGrafter"/>
</dbReference>
<gene>
    <name evidence="7" type="ORF">HF521_001145</name>
</gene>
<dbReference type="Pfam" id="PF04505">
    <property type="entry name" value="CD225"/>
    <property type="match status" value="1"/>
</dbReference>
<accession>A0A8T0B5H4</accession>
<reference evidence="7" key="1">
    <citation type="submission" date="2020-08" db="EMBL/GenBank/DDBJ databases">
        <title>Chromosome-level assembly of Southern catfish (Silurus meridionalis) provides insights into visual adaptation to the nocturnal and benthic lifestyles.</title>
        <authorList>
            <person name="Zhang Y."/>
            <person name="Wang D."/>
            <person name="Peng Z."/>
        </authorList>
    </citation>
    <scope>NUCLEOTIDE SEQUENCE</scope>
    <source>
        <strain evidence="7">SWU-2019-XX</strain>
        <tissue evidence="7">Muscle</tissue>
    </source>
</reference>
<dbReference type="InterPro" id="IPR051517">
    <property type="entry name" value="IFITM_antiviral_protein"/>
</dbReference>
<evidence type="ECO:0000256" key="5">
    <source>
        <dbReference type="ARBA" id="ARBA00023136"/>
    </source>
</evidence>
<comment type="similarity">
    <text evidence="2">Belongs to the CD225/Dispanin family.</text>
</comment>
<name>A0A8T0B5H4_SILME</name>